<keyword evidence="2" id="KW-0812">Transmembrane</keyword>
<evidence type="ECO:0000256" key="1">
    <source>
        <dbReference type="SAM" id="MobiDB-lite"/>
    </source>
</evidence>
<dbReference type="EMBL" id="CAUYUJ010021415">
    <property type="protein sequence ID" value="CAK0904560.1"/>
    <property type="molecule type" value="Genomic_DNA"/>
</dbReference>
<dbReference type="Proteomes" id="UP001189429">
    <property type="component" value="Unassembled WGS sequence"/>
</dbReference>
<comment type="caution">
    <text evidence="3">The sequence shown here is derived from an EMBL/GenBank/DDBJ whole genome shotgun (WGS) entry which is preliminary data.</text>
</comment>
<dbReference type="InterPro" id="IPR021109">
    <property type="entry name" value="Peptidase_aspartic_dom_sf"/>
</dbReference>
<evidence type="ECO:0000313" key="3">
    <source>
        <dbReference type="EMBL" id="CAK0904560.1"/>
    </source>
</evidence>
<dbReference type="Gene3D" id="2.40.70.10">
    <property type="entry name" value="Acid Proteases"/>
    <property type="match status" value="2"/>
</dbReference>
<accession>A0ABN9Y0L7</accession>
<feature type="region of interest" description="Disordered" evidence="1">
    <location>
        <begin position="376"/>
        <end position="410"/>
    </location>
</feature>
<keyword evidence="4" id="KW-1185">Reference proteome</keyword>
<proteinExistence type="predicted"/>
<keyword evidence="2" id="KW-1133">Transmembrane helix</keyword>
<evidence type="ECO:0008006" key="5">
    <source>
        <dbReference type="Google" id="ProtNLM"/>
    </source>
</evidence>
<organism evidence="3 4">
    <name type="scientific">Prorocentrum cordatum</name>
    <dbReference type="NCBI Taxonomy" id="2364126"/>
    <lineage>
        <taxon>Eukaryota</taxon>
        <taxon>Sar</taxon>
        <taxon>Alveolata</taxon>
        <taxon>Dinophyceae</taxon>
        <taxon>Prorocentrales</taxon>
        <taxon>Prorocentraceae</taxon>
        <taxon>Prorocentrum</taxon>
    </lineage>
</organism>
<dbReference type="SUPFAM" id="SSF50630">
    <property type="entry name" value="Acid proteases"/>
    <property type="match status" value="2"/>
</dbReference>
<protein>
    <recommendedName>
        <fullName evidence="5">Peptidase A1 domain-containing protein</fullName>
    </recommendedName>
</protein>
<reference evidence="3" key="1">
    <citation type="submission" date="2023-10" db="EMBL/GenBank/DDBJ databases">
        <authorList>
            <person name="Chen Y."/>
            <person name="Shah S."/>
            <person name="Dougan E. K."/>
            <person name="Thang M."/>
            <person name="Chan C."/>
        </authorList>
    </citation>
    <scope>NUCLEOTIDE SEQUENCE [LARGE SCALE GENOMIC DNA]</scope>
</reference>
<gene>
    <name evidence="3" type="ORF">PCOR1329_LOCUS80527</name>
</gene>
<keyword evidence="2" id="KW-0472">Membrane</keyword>
<feature type="transmembrane region" description="Helical" evidence="2">
    <location>
        <begin position="415"/>
        <end position="434"/>
    </location>
</feature>
<evidence type="ECO:0000313" key="4">
    <source>
        <dbReference type="Proteomes" id="UP001189429"/>
    </source>
</evidence>
<sequence length="465" mass="49834">MAAEGTGQPLYRHFQPMYENMQQRANVKPIFSLVPAPDRQAYIVVGEMPEAAMKEGTLAWLQAEPLVEGSPKSFWAVQGTVQARDQDEMRARFVVDTASPFLFAPRDLFPSFVRGLLPEGHFDQLCGADPSAGSLVVCSCGDDLDAEVWVHLGDSGFRLGSDKLFKRVPDSGGGEDLCLLAIQPNPSRSMDPMELLGDLLTGSGITQGGGPEYPDDPDPLGAGQPFVMPPLPFLIPIAEALNATFLRGHAGGAPITIPGANGSLQNLLPLLPPVAGEEQVEEIVEMKPDGTSCTTTLVWDAKGLKRNSTECSDGAQEAERRRLSGAAPPSDLWVLGGPFLEHFVTVMDFGNSRIGFAEPIGQESAQLERAIQVSSPSFRAATPARDDRAPALQASQPPGPTAAEDADPDAHAGGFPWGTVVLLSCLGTAACFFYRLQQKMKRRKNLAFDDMENPARPEEDVVAAE</sequence>
<evidence type="ECO:0000256" key="2">
    <source>
        <dbReference type="SAM" id="Phobius"/>
    </source>
</evidence>
<name>A0ABN9Y0L7_9DINO</name>